<dbReference type="InterPro" id="IPR000277">
    <property type="entry name" value="Cys/Met-Metab_PyrdxlP-dep_enz"/>
</dbReference>
<evidence type="ECO:0000313" key="6">
    <source>
        <dbReference type="Proteomes" id="UP000233293"/>
    </source>
</evidence>
<evidence type="ECO:0000256" key="4">
    <source>
        <dbReference type="RuleBase" id="RU362118"/>
    </source>
</evidence>
<dbReference type="SUPFAM" id="SSF53383">
    <property type="entry name" value="PLP-dependent transferases"/>
    <property type="match status" value="1"/>
</dbReference>
<dbReference type="AlphaFoldDB" id="A0A2N3PMQ2"/>
<dbReference type="CDD" id="cd00614">
    <property type="entry name" value="CGS_like"/>
    <property type="match status" value="1"/>
</dbReference>
<organism evidence="5 6">
    <name type="scientific">Telmatospirillum siberiense</name>
    <dbReference type="NCBI Taxonomy" id="382514"/>
    <lineage>
        <taxon>Bacteria</taxon>
        <taxon>Pseudomonadati</taxon>
        <taxon>Pseudomonadota</taxon>
        <taxon>Alphaproteobacteria</taxon>
        <taxon>Rhodospirillales</taxon>
        <taxon>Rhodospirillaceae</taxon>
        <taxon>Telmatospirillum</taxon>
    </lineage>
</organism>
<comment type="similarity">
    <text evidence="4">Belongs to the trans-sulfuration enzymes family.</text>
</comment>
<dbReference type="GO" id="GO:0004123">
    <property type="term" value="F:cystathionine gamma-lyase activity"/>
    <property type="evidence" value="ECO:0007669"/>
    <property type="project" value="TreeGrafter"/>
</dbReference>
<dbReference type="PIRSF" id="PIRSF001434">
    <property type="entry name" value="CGS"/>
    <property type="match status" value="1"/>
</dbReference>
<dbReference type="GO" id="GO:0009086">
    <property type="term" value="P:methionine biosynthetic process"/>
    <property type="evidence" value="ECO:0007669"/>
    <property type="project" value="UniProtKB-ARBA"/>
</dbReference>
<dbReference type="PANTHER" id="PTHR11808:SF75">
    <property type="entry name" value="CYSTATHIONINE GAMMA-SYNTHASE"/>
    <property type="match status" value="1"/>
</dbReference>
<dbReference type="GO" id="GO:0019343">
    <property type="term" value="P:cysteine biosynthetic process via cystathionine"/>
    <property type="evidence" value="ECO:0007669"/>
    <property type="project" value="TreeGrafter"/>
</dbReference>
<dbReference type="Pfam" id="PF01053">
    <property type="entry name" value="Cys_Met_Meta_PP"/>
    <property type="match status" value="1"/>
</dbReference>
<accession>A0A2N3PMQ2</accession>
<dbReference type="GO" id="GO:0019346">
    <property type="term" value="P:transsulfuration"/>
    <property type="evidence" value="ECO:0007669"/>
    <property type="project" value="InterPro"/>
</dbReference>
<proteinExistence type="inferred from homology"/>
<dbReference type="FunFam" id="3.90.1150.10:FF:000033">
    <property type="entry name" value="Cystathionine gamma-synthase"/>
    <property type="match status" value="1"/>
</dbReference>
<keyword evidence="2 3" id="KW-0663">Pyridoxal phosphate</keyword>
<feature type="modified residue" description="N6-(pyridoxal phosphate)lysine" evidence="3">
    <location>
        <position position="202"/>
    </location>
</feature>
<dbReference type="Gene3D" id="3.40.640.10">
    <property type="entry name" value="Type I PLP-dependent aspartate aminotransferase-like (Major domain)"/>
    <property type="match status" value="1"/>
</dbReference>
<dbReference type="GO" id="GO:0003962">
    <property type="term" value="F:cystathionine gamma-synthase activity"/>
    <property type="evidence" value="ECO:0007669"/>
    <property type="project" value="TreeGrafter"/>
</dbReference>
<dbReference type="InterPro" id="IPR011821">
    <property type="entry name" value="O_succ_thio_ly"/>
</dbReference>
<gene>
    <name evidence="5" type="primary">metB</name>
    <name evidence="5" type="ORF">CWS72_25520</name>
</gene>
<keyword evidence="6" id="KW-1185">Reference proteome</keyword>
<comment type="caution">
    <text evidence="5">The sequence shown here is derived from an EMBL/GenBank/DDBJ whole genome shotgun (WGS) entry which is preliminary data.</text>
</comment>
<dbReference type="InterPro" id="IPR015424">
    <property type="entry name" value="PyrdxlP-dep_Trfase"/>
</dbReference>
<evidence type="ECO:0000256" key="1">
    <source>
        <dbReference type="ARBA" id="ARBA00001933"/>
    </source>
</evidence>
<name>A0A2N3PMQ2_9PROT</name>
<evidence type="ECO:0000256" key="2">
    <source>
        <dbReference type="ARBA" id="ARBA00022898"/>
    </source>
</evidence>
<dbReference type="InterPro" id="IPR015421">
    <property type="entry name" value="PyrdxlP-dep_Trfase_major"/>
</dbReference>
<comment type="cofactor">
    <cofactor evidence="1 4">
        <name>pyridoxal 5'-phosphate</name>
        <dbReference type="ChEBI" id="CHEBI:597326"/>
    </cofactor>
</comment>
<dbReference type="Proteomes" id="UP000233293">
    <property type="component" value="Unassembled WGS sequence"/>
</dbReference>
<evidence type="ECO:0000256" key="3">
    <source>
        <dbReference type="PIRSR" id="PIRSR001434-2"/>
    </source>
</evidence>
<dbReference type="EMBL" id="PIUM01000047">
    <property type="protein sequence ID" value="PKU21685.1"/>
    <property type="molecule type" value="Genomic_DNA"/>
</dbReference>
<dbReference type="GO" id="GO:0030170">
    <property type="term" value="F:pyridoxal phosphate binding"/>
    <property type="evidence" value="ECO:0007669"/>
    <property type="project" value="InterPro"/>
</dbReference>
<dbReference type="FunFam" id="3.40.640.10:FF:000046">
    <property type="entry name" value="Cystathionine gamma-lyase"/>
    <property type="match status" value="1"/>
</dbReference>
<dbReference type="PANTHER" id="PTHR11808">
    <property type="entry name" value="TRANS-SULFURATION ENZYME FAMILY MEMBER"/>
    <property type="match status" value="1"/>
</dbReference>
<protein>
    <submittedName>
        <fullName evidence="5">O-succinylhomoserine (Thiol)-lyase</fullName>
    </submittedName>
</protein>
<dbReference type="NCBIfam" id="TIGR02080">
    <property type="entry name" value="O_succ_thio_ly"/>
    <property type="match status" value="1"/>
</dbReference>
<keyword evidence="5" id="KW-0456">Lyase</keyword>
<reference evidence="6" key="1">
    <citation type="submission" date="2017-12" db="EMBL/GenBank/DDBJ databases">
        <title>Draft genome sequence of Telmatospirillum siberiense 26-4b1T, an acidotolerant peatland alphaproteobacterium potentially involved in sulfur cycling.</title>
        <authorList>
            <person name="Hausmann B."/>
            <person name="Pjevac P."/>
            <person name="Schreck K."/>
            <person name="Herbold C.W."/>
            <person name="Daims H."/>
            <person name="Wagner M."/>
            <person name="Pester M."/>
            <person name="Loy A."/>
        </authorList>
    </citation>
    <scope>NUCLEOTIDE SEQUENCE [LARGE SCALE GENOMIC DNA]</scope>
    <source>
        <strain evidence="6">26-4b1</strain>
    </source>
</reference>
<sequence>MLKKSSSLCPQTIAAKAGIDQDAAYGAITPPLVTSSNFSFESFGNRRLYDYTRSGNPTRETLGQVIAELEGGHNAVITSSGLSALNLIFSDVRADDLIIAPHDCYGGSYRLLRERADLGQFRLKFIDLTDPATWDVAFAGKPKVVLIETPSNPLLRITDVRAVAERAHGVGALVVADNTFLSPVSQKPLELGADAVVHSLTKYINGHSDVVGGAVVAKSPELFERLAWWANVVGVTGAPFDSWLVLRGIRTLDLRVRAQTRTAGEIARYLEGHPAVAKVYYPGLASHEGHALAARQQDGFGAMLSIELTAPDKVEAFVNALAGPGKLFSLAESLGGFESLIAHPATMTHASMTDEERRHAGVSDALLRISIGLEAARDLKNALKKAFAAAGL</sequence>
<dbReference type="GO" id="GO:0005737">
    <property type="term" value="C:cytoplasm"/>
    <property type="evidence" value="ECO:0007669"/>
    <property type="project" value="TreeGrafter"/>
</dbReference>
<evidence type="ECO:0000313" key="5">
    <source>
        <dbReference type="EMBL" id="PKU21685.1"/>
    </source>
</evidence>
<dbReference type="InterPro" id="IPR015422">
    <property type="entry name" value="PyrdxlP-dep_Trfase_small"/>
</dbReference>
<dbReference type="Gene3D" id="3.90.1150.10">
    <property type="entry name" value="Aspartate Aminotransferase, domain 1"/>
    <property type="match status" value="1"/>
</dbReference>
<dbReference type="OrthoDB" id="9790858at2"/>